<feature type="domain" description="AAA+ ATPase" evidence="1">
    <location>
        <begin position="46"/>
        <end position="206"/>
    </location>
</feature>
<evidence type="ECO:0000259" key="1">
    <source>
        <dbReference type="SMART" id="SM00382"/>
    </source>
</evidence>
<dbReference type="AlphaFoldDB" id="A0AAN0MH18"/>
<dbReference type="InterPro" id="IPR041664">
    <property type="entry name" value="AAA_16"/>
</dbReference>
<dbReference type="InterPro" id="IPR059106">
    <property type="entry name" value="WHD_MalT"/>
</dbReference>
<evidence type="ECO:0000313" key="2">
    <source>
        <dbReference type="EMBL" id="BEH02309.1"/>
    </source>
</evidence>
<dbReference type="Pfam" id="PF25873">
    <property type="entry name" value="WHD_MalT"/>
    <property type="match status" value="1"/>
</dbReference>
<dbReference type="KEGG" id="broo:brsh051_15900"/>
<name>A0AAN0MH18_9ACTN</name>
<dbReference type="Proteomes" id="UP001431656">
    <property type="component" value="Chromosome"/>
</dbReference>
<organism evidence="2 3">
    <name type="scientific">Brooklawnia propionicigenes</name>
    <dbReference type="NCBI Taxonomy" id="3041175"/>
    <lineage>
        <taxon>Bacteria</taxon>
        <taxon>Bacillati</taxon>
        <taxon>Actinomycetota</taxon>
        <taxon>Actinomycetes</taxon>
        <taxon>Propionibacteriales</taxon>
        <taxon>Propionibacteriaceae</taxon>
        <taxon>Brooklawnia</taxon>
    </lineage>
</organism>
<dbReference type="SMART" id="SM00382">
    <property type="entry name" value="AAA"/>
    <property type="match status" value="1"/>
</dbReference>
<dbReference type="SUPFAM" id="SSF52540">
    <property type="entry name" value="P-loop containing nucleoside triphosphate hydrolases"/>
    <property type="match status" value="1"/>
</dbReference>
<protein>
    <recommendedName>
        <fullName evidence="1">AAA+ ATPase domain-containing protein</fullName>
    </recommendedName>
</protein>
<gene>
    <name evidence="2" type="ORF">brsh051_15900</name>
</gene>
<accession>A0AAN0MH18</accession>
<sequence length="676" mass="73101">MPTGGSDTSRYAVGMALGAKVRVPPPRRELLDRTRLANPLLRPDHLPRLVLIAAPPGFGKTTLLTQWLAQLTGARGHPGEPPRIAWVSLDESDTDARRFVADLVESLAAGGSASVAEALALLAAGRPVPAEQVLATVVNGLDVEGTTVIALDDFHRAAGPEVHEALAFLLENLPPQVVVAMTTRADPQLPLARMRSRGELVEVRAADLRFTTEESAGFLRAVMDLDLDQAQVEALEARTEGWVAGLQLAALSVRPRVSSPAAVDDFIRAFGGSHRFVLDYLVEEVLNAQPAGVREFLLLTSVLERMTGTLCDAVTGSSDGQQRLEQLESAQVFVTALDTERRWFRYHQLFAEALRARLSAEWPDRVAALHLAASRGYASLGLLEDALDQAALADDPEWFADLVECALPGTRKRRGDRQLLGWISVLPDDLVRRRPVLATTRAAPGQGVATRCGSGGSLDVLGSTSVEDQETNVSSEATANQPGRAYPAQPQVPEAARALVEFVPTKDFFVGIDSDGCAMDAMDIKHQECFTPCYIKYWDLQPISTIARETAIFVNLGSVTRGLNRWLALRQLLDLLRDRADVAERGVTIPEYPELTDFIESPYPLSDSGIAAWAAANPSATAERMIAWGNAVNASIAAMVHGCGPFPGVREAMHAMYGHVDEITVSATPMEALRRE</sequence>
<reference evidence="2" key="1">
    <citation type="journal article" date="2024" name="Int. J. Syst. Evol. Microbiol.">
        <title>Brooklawnia propionicigenes sp. nov., a facultatively anaerobic, propionate-producing bacterium isolated from a methanogenic reactor treating waste from cattle farms.</title>
        <authorList>
            <person name="Akita Y."/>
            <person name="Ueki A."/>
            <person name="Tonouchi A."/>
            <person name="Sugawara Y."/>
            <person name="Honma S."/>
            <person name="Kaku N."/>
            <person name="Ueki K."/>
        </authorList>
    </citation>
    <scope>NUCLEOTIDE SEQUENCE</scope>
    <source>
        <strain evidence="2">SH051</strain>
    </source>
</reference>
<evidence type="ECO:0000313" key="3">
    <source>
        <dbReference type="Proteomes" id="UP001431656"/>
    </source>
</evidence>
<dbReference type="Gene3D" id="3.40.50.300">
    <property type="entry name" value="P-loop containing nucleotide triphosphate hydrolases"/>
    <property type="match status" value="1"/>
</dbReference>
<dbReference type="EMBL" id="AP028056">
    <property type="protein sequence ID" value="BEH02309.1"/>
    <property type="molecule type" value="Genomic_DNA"/>
</dbReference>
<dbReference type="InterPro" id="IPR027417">
    <property type="entry name" value="P-loop_NTPase"/>
</dbReference>
<dbReference type="InterPro" id="IPR003593">
    <property type="entry name" value="AAA+_ATPase"/>
</dbReference>
<keyword evidence="3" id="KW-1185">Reference proteome</keyword>
<proteinExistence type="predicted"/>
<dbReference type="Pfam" id="PF13191">
    <property type="entry name" value="AAA_16"/>
    <property type="match status" value="1"/>
</dbReference>